<name>A0A8H7K8R6_BIOOC</name>
<protein>
    <submittedName>
        <fullName evidence="1">Uncharacterized protein</fullName>
    </submittedName>
</protein>
<proteinExistence type="predicted"/>
<organism evidence="1 2">
    <name type="scientific">Bionectria ochroleuca</name>
    <name type="common">Gliocladium roseum</name>
    <dbReference type="NCBI Taxonomy" id="29856"/>
    <lineage>
        <taxon>Eukaryota</taxon>
        <taxon>Fungi</taxon>
        <taxon>Dikarya</taxon>
        <taxon>Ascomycota</taxon>
        <taxon>Pezizomycotina</taxon>
        <taxon>Sordariomycetes</taxon>
        <taxon>Hypocreomycetidae</taxon>
        <taxon>Hypocreales</taxon>
        <taxon>Bionectriaceae</taxon>
        <taxon>Clonostachys</taxon>
    </lineage>
</organism>
<dbReference type="AlphaFoldDB" id="A0A8H7K8R6"/>
<dbReference type="Proteomes" id="UP000616885">
    <property type="component" value="Unassembled WGS sequence"/>
</dbReference>
<gene>
    <name evidence="1" type="ORF">IM811_002742</name>
</gene>
<sequence>MSDAEVLAEDEDIRASPGHMQVVELSALGSHAPNQSITAATAFEPVKCLLRLIQQVYYILTIQSALAGQRFWGDAAAEAENKVLRLAWLKQPLHAVEDCWELINSQLKLKPHHSIFNVVFCDTMATTLWNRPEFHLDDLAPDDYHIWNGSASLPEFFSRQVAKLHSAPIACDDLPSIFRVACTGHNPKWVGPEYKYVPAIFAVTPDGQTTASYDRIESPSDTVYALMAIVEKRRDKKPAVKRYNPLAYRIFEEKRLPRVEGARSRFMIFYAKFRRGDLDLGGRVQQMLNIGDGDDALARPVEDALPGLMEGLELGSDHAGAFGARMEGMEWSNFNSHE</sequence>
<reference evidence="1" key="1">
    <citation type="submission" date="2020-10" db="EMBL/GenBank/DDBJ databases">
        <title>High-Quality Genome Resource of Clonostachys rosea strain S41 by Oxford Nanopore Long-Read Sequencing.</title>
        <authorList>
            <person name="Wang H."/>
        </authorList>
    </citation>
    <scope>NUCLEOTIDE SEQUENCE</scope>
    <source>
        <strain evidence="1">S41</strain>
    </source>
</reference>
<comment type="caution">
    <text evidence="1">The sequence shown here is derived from an EMBL/GenBank/DDBJ whole genome shotgun (WGS) entry which is preliminary data.</text>
</comment>
<evidence type="ECO:0000313" key="2">
    <source>
        <dbReference type="Proteomes" id="UP000616885"/>
    </source>
</evidence>
<accession>A0A8H7K8R6</accession>
<dbReference type="EMBL" id="JADCTT010000010">
    <property type="protein sequence ID" value="KAF9747408.1"/>
    <property type="molecule type" value="Genomic_DNA"/>
</dbReference>
<evidence type="ECO:0000313" key="1">
    <source>
        <dbReference type="EMBL" id="KAF9747408.1"/>
    </source>
</evidence>